<feature type="compositionally biased region" description="Polar residues" evidence="1">
    <location>
        <begin position="1"/>
        <end position="13"/>
    </location>
</feature>
<reference evidence="2 3" key="1">
    <citation type="submission" date="2013-09" db="EMBL/GenBank/DDBJ databases">
        <title>Corchorus capsularis genome sequencing.</title>
        <authorList>
            <person name="Alam M."/>
            <person name="Haque M.S."/>
            <person name="Islam M.S."/>
            <person name="Emdad E.M."/>
            <person name="Islam M.M."/>
            <person name="Ahmed B."/>
            <person name="Halim A."/>
            <person name="Hossen Q.M.M."/>
            <person name="Hossain M.Z."/>
            <person name="Ahmed R."/>
            <person name="Khan M.M."/>
            <person name="Islam R."/>
            <person name="Rashid M.M."/>
            <person name="Khan S.A."/>
            <person name="Rahman M.S."/>
            <person name="Alam M."/>
        </authorList>
    </citation>
    <scope>NUCLEOTIDE SEQUENCE [LARGE SCALE GENOMIC DNA]</scope>
    <source>
        <strain evidence="3">cv. CVL-1</strain>
        <tissue evidence="2">Whole seedling</tissue>
    </source>
</reference>
<proteinExistence type="predicted"/>
<name>A0A1R3GMZ4_COCAP</name>
<accession>A0A1R3GMZ4</accession>
<sequence>MATSLNEPNSTQAARAGEAMDKRHGTKKLVKAIRDKPDQIESLLK</sequence>
<feature type="compositionally biased region" description="Basic and acidic residues" evidence="1">
    <location>
        <begin position="32"/>
        <end position="45"/>
    </location>
</feature>
<organism evidence="2 3">
    <name type="scientific">Corchorus capsularis</name>
    <name type="common">Jute</name>
    <dbReference type="NCBI Taxonomy" id="210143"/>
    <lineage>
        <taxon>Eukaryota</taxon>
        <taxon>Viridiplantae</taxon>
        <taxon>Streptophyta</taxon>
        <taxon>Embryophyta</taxon>
        <taxon>Tracheophyta</taxon>
        <taxon>Spermatophyta</taxon>
        <taxon>Magnoliopsida</taxon>
        <taxon>eudicotyledons</taxon>
        <taxon>Gunneridae</taxon>
        <taxon>Pentapetalae</taxon>
        <taxon>rosids</taxon>
        <taxon>malvids</taxon>
        <taxon>Malvales</taxon>
        <taxon>Malvaceae</taxon>
        <taxon>Grewioideae</taxon>
        <taxon>Apeibeae</taxon>
        <taxon>Corchorus</taxon>
    </lineage>
</organism>
<evidence type="ECO:0000313" key="2">
    <source>
        <dbReference type="EMBL" id="OMO59426.1"/>
    </source>
</evidence>
<keyword evidence="3" id="KW-1185">Reference proteome</keyword>
<evidence type="ECO:0000313" key="3">
    <source>
        <dbReference type="Proteomes" id="UP000188268"/>
    </source>
</evidence>
<dbReference type="EMBL" id="AWWV01013949">
    <property type="protein sequence ID" value="OMO59426.1"/>
    <property type="molecule type" value="Genomic_DNA"/>
</dbReference>
<dbReference type="Gramene" id="OMO59426">
    <property type="protein sequence ID" value="OMO59426"/>
    <property type="gene ID" value="CCACVL1_24833"/>
</dbReference>
<feature type="region of interest" description="Disordered" evidence="1">
    <location>
        <begin position="1"/>
        <end position="45"/>
    </location>
</feature>
<evidence type="ECO:0000256" key="1">
    <source>
        <dbReference type="SAM" id="MobiDB-lite"/>
    </source>
</evidence>
<dbReference type="Proteomes" id="UP000188268">
    <property type="component" value="Unassembled WGS sequence"/>
</dbReference>
<dbReference type="AlphaFoldDB" id="A0A1R3GMZ4"/>
<comment type="caution">
    <text evidence="2">The sequence shown here is derived from an EMBL/GenBank/DDBJ whole genome shotgun (WGS) entry which is preliminary data.</text>
</comment>
<gene>
    <name evidence="2" type="ORF">CCACVL1_24833</name>
</gene>
<protein>
    <submittedName>
        <fullName evidence="2">Uncharacterized protein</fullName>
    </submittedName>
</protein>